<sequence>MRGHDNSPTPPTSEDGSSEDSSDYEPRYTPEEIGALFLDFYKFLTTLHYDEADLKVPPPGGWPHITPESCAHFKSDYAIEVVRHLPYFDSKCTASIHYKSHLLDFTALTLEDYERHKYTLHEGQEFWSDEREMDPSDVVCIAEGYESYGRQLWLNVMDCDIIENMVRADMLTAVPAETFFDNLKEQFQTLKLIPGRGRVTIEADRTPEREGRITEEEVFAQTEDWGTELDIQYVRQIYRQHGWPDSFCKEEAFKAVDDWNDAVNESRHDWEQSS</sequence>
<dbReference type="OrthoDB" id="5343383at2759"/>
<comment type="caution">
    <text evidence="2">The sequence shown here is derived from an EMBL/GenBank/DDBJ whole genome shotgun (WGS) entry which is preliminary data.</text>
</comment>
<proteinExistence type="predicted"/>
<protein>
    <submittedName>
        <fullName evidence="2">Uncharacterized protein</fullName>
    </submittedName>
</protein>
<dbReference type="EMBL" id="JAANBB010000016">
    <property type="protein sequence ID" value="KAF7555883.1"/>
    <property type="molecule type" value="Genomic_DNA"/>
</dbReference>
<feature type="region of interest" description="Disordered" evidence="1">
    <location>
        <begin position="1"/>
        <end position="26"/>
    </location>
</feature>
<keyword evidence="3" id="KW-1185">Reference proteome</keyword>
<organism evidence="2 3">
    <name type="scientific">Cylindrodendrum hubeiense</name>
    <dbReference type="NCBI Taxonomy" id="595255"/>
    <lineage>
        <taxon>Eukaryota</taxon>
        <taxon>Fungi</taxon>
        <taxon>Dikarya</taxon>
        <taxon>Ascomycota</taxon>
        <taxon>Pezizomycotina</taxon>
        <taxon>Sordariomycetes</taxon>
        <taxon>Hypocreomycetidae</taxon>
        <taxon>Hypocreales</taxon>
        <taxon>Nectriaceae</taxon>
        <taxon>Cylindrodendrum</taxon>
    </lineage>
</organism>
<reference evidence="2" key="1">
    <citation type="submission" date="2020-03" db="EMBL/GenBank/DDBJ databases">
        <title>Draft Genome Sequence of Cylindrodendrum hubeiense.</title>
        <authorList>
            <person name="Buettner E."/>
            <person name="Kellner H."/>
        </authorList>
    </citation>
    <scope>NUCLEOTIDE SEQUENCE</scope>
    <source>
        <strain evidence="2">IHI 201604</strain>
    </source>
</reference>
<name>A0A9P5HIV6_9HYPO</name>
<evidence type="ECO:0000256" key="1">
    <source>
        <dbReference type="SAM" id="MobiDB-lite"/>
    </source>
</evidence>
<dbReference type="AlphaFoldDB" id="A0A9P5HIV6"/>
<dbReference type="Proteomes" id="UP000722485">
    <property type="component" value="Unassembled WGS sequence"/>
</dbReference>
<evidence type="ECO:0000313" key="3">
    <source>
        <dbReference type="Proteomes" id="UP000722485"/>
    </source>
</evidence>
<accession>A0A9P5HIV6</accession>
<evidence type="ECO:0000313" key="2">
    <source>
        <dbReference type="EMBL" id="KAF7555883.1"/>
    </source>
</evidence>
<gene>
    <name evidence="2" type="ORF">G7Z17_g1806</name>
</gene>